<evidence type="ECO:0000313" key="3">
    <source>
        <dbReference type="EMBL" id="SPD75191.1"/>
    </source>
</evidence>
<evidence type="ECO:0000256" key="1">
    <source>
        <dbReference type="SAM" id="Phobius"/>
    </source>
</evidence>
<dbReference type="InterPro" id="IPR014756">
    <property type="entry name" value="Ig_E-set"/>
</dbReference>
<keyword evidence="1" id="KW-0472">Membrane</keyword>
<dbReference type="CDD" id="cd02859">
    <property type="entry name" value="E_set_AMPKbeta_like_N"/>
    <property type="match status" value="1"/>
</dbReference>
<accession>A0A445N0R9</accession>
<dbReference type="Gene3D" id="2.60.40.10">
    <property type="entry name" value="Immunoglobulins"/>
    <property type="match status" value="1"/>
</dbReference>
<protein>
    <submittedName>
        <fullName evidence="3">1,4-alpha-glucan branching enzyme</fullName>
    </submittedName>
</protein>
<dbReference type="AlphaFoldDB" id="A0A445N0R9"/>
<proteinExistence type="predicted"/>
<gene>
    <name evidence="3" type="ORF">PITCH_A480006</name>
</gene>
<dbReference type="EMBL" id="OJIN01000190">
    <property type="protein sequence ID" value="SPD75191.1"/>
    <property type="molecule type" value="Genomic_DNA"/>
</dbReference>
<name>A0A445N0R9_9BACT</name>
<organism evidence="3">
    <name type="scientific">uncultured Desulfobacterium sp</name>
    <dbReference type="NCBI Taxonomy" id="201089"/>
    <lineage>
        <taxon>Bacteria</taxon>
        <taxon>Pseudomonadati</taxon>
        <taxon>Thermodesulfobacteriota</taxon>
        <taxon>Desulfobacteria</taxon>
        <taxon>Desulfobacterales</taxon>
        <taxon>Desulfobacteriaceae</taxon>
        <taxon>Desulfobacterium</taxon>
        <taxon>environmental samples</taxon>
    </lineage>
</organism>
<dbReference type="InterPro" id="IPR032640">
    <property type="entry name" value="AMPK1_CBM"/>
</dbReference>
<sequence>MNNIISMFLDNELDLDDKMEFVTKVHEDKAFKDQTIELLQQEKLLCSDVVERSPEVRLPVKSGRFVPLWRPFAAFGAAIATALIIWMVSVPSEITPQTLHRFVIYRPDVSHAEISGSFTQWHNLPMERVGNTGYWEITLGVPRGEHRFVYILDGQQRFTDPTVPDREKDDFGGENSILSI</sequence>
<keyword evidence="1" id="KW-1133">Transmembrane helix</keyword>
<feature type="transmembrane region" description="Helical" evidence="1">
    <location>
        <begin position="68"/>
        <end position="88"/>
    </location>
</feature>
<feature type="domain" description="AMP-activated protein kinase glycogen-binding" evidence="2">
    <location>
        <begin position="109"/>
        <end position="176"/>
    </location>
</feature>
<evidence type="ECO:0000259" key="2">
    <source>
        <dbReference type="Pfam" id="PF16561"/>
    </source>
</evidence>
<dbReference type="InterPro" id="IPR013783">
    <property type="entry name" value="Ig-like_fold"/>
</dbReference>
<keyword evidence="1" id="KW-0812">Transmembrane</keyword>
<dbReference type="Pfam" id="PF16561">
    <property type="entry name" value="AMPK1_CBM"/>
    <property type="match status" value="1"/>
</dbReference>
<reference evidence="3" key="1">
    <citation type="submission" date="2018-01" db="EMBL/GenBank/DDBJ databases">
        <authorList>
            <person name="Regsiter A."/>
            <person name="William W."/>
        </authorList>
    </citation>
    <scope>NUCLEOTIDE SEQUENCE</scope>
    <source>
        <strain evidence="3">TRIP AH-1</strain>
    </source>
</reference>
<dbReference type="SUPFAM" id="SSF81296">
    <property type="entry name" value="E set domains"/>
    <property type="match status" value="1"/>
</dbReference>